<accession>A0A1F5YLB4</accession>
<evidence type="ECO:0000313" key="7">
    <source>
        <dbReference type="EMBL" id="OGG00989.1"/>
    </source>
</evidence>
<feature type="transmembrane region" description="Helical" evidence="6">
    <location>
        <begin position="21"/>
        <end position="44"/>
    </location>
</feature>
<gene>
    <name evidence="7" type="ORF">A2153_05975</name>
</gene>
<evidence type="ECO:0000313" key="8">
    <source>
        <dbReference type="Proteomes" id="UP000177396"/>
    </source>
</evidence>
<reference evidence="7 8" key="1">
    <citation type="journal article" date="2016" name="Nat. Commun.">
        <title>Thousands of microbial genomes shed light on interconnected biogeochemical processes in an aquifer system.</title>
        <authorList>
            <person name="Anantharaman K."/>
            <person name="Brown C.T."/>
            <person name="Hug L.A."/>
            <person name="Sharon I."/>
            <person name="Castelle C.J."/>
            <person name="Probst A.J."/>
            <person name="Thomas B.C."/>
            <person name="Singh A."/>
            <person name="Wilkins M.J."/>
            <person name="Karaoz U."/>
            <person name="Brodie E.L."/>
            <person name="Williams K.H."/>
            <person name="Hubbard S.S."/>
            <person name="Banfield J.F."/>
        </authorList>
    </citation>
    <scope>NUCLEOTIDE SEQUENCE [LARGE SCALE GENOMIC DNA]</scope>
</reference>
<evidence type="ECO:0000256" key="3">
    <source>
        <dbReference type="ARBA" id="ARBA00022692"/>
    </source>
</evidence>
<feature type="transmembrane region" description="Helical" evidence="6">
    <location>
        <begin position="226"/>
        <end position="246"/>
    </location>
</feature>
<dbReference type="PANTHER" id="PTHR30250:SF11">
    <property type="entry name" value="O-ANTIGEN TRANSPORTER-RELATED"/>
    <property type="match status" value="1"/>
</dbReference>
<dbReference type="EMBL" id="MFJB01000003">
    <property type="protein sequence ID" value="OGG00989.1"/>
    <property type="molecule type" value="Genomic_DNA"/>
</dbReference>
<name>A0A1F5YLB4_9BACT</name>
<keyword evidence="5 6" id="KW-0472">Membrane</keyword>
<keyword evidence="2" id="KW-1003">Cell membrane</keyword>
<comment type="subcellular location">
    <subcellularLocation>
        <location evidence="1">Cell membrane</location>
        <topology evidence="1">Multi-pass membrane protein</topology>
    </subcellularLocation>
</comment>
<evidence type="ECO:0000256" key="6">
    <source>
        <dbReference type="SAM" id="Phobius"/>
    </source>
</evidence>
<protein>
    <recommendedName>
        <fullName evidence="9">Polysaccharide biosynthesis protein C-terminal domain-containing protein</fullName>
    </recommendedName>
</protein>
<feature type="transmembrane region" description="Helical" evidence="6">
    <location>
        <begin position="399"/>
        <end position="421"/>
    </location>
</feature>
<proteinExistence type="predicted"/>
<feature type="transmembrane region" description="Helical" evidence="6">
    <location>
        <begin position="376"/>
        <end position="393"/>
    </location>
</feature>
<keyword evidence="4 6" id="KW-1133">Transmembrane helix</keyword>
<dbReference type="GO" id="GO:0005886">
    <property type="term" value="C:plasma membrane"/>
    <property type="evidence" value="ECO:0007669"/>
    <property type="project" value="UniProtKB-SubCell"/>
</dbReference>
<dbReference type="InterPro" id="IPR002797">
    <property type="entry name" value="Polysacc_synth"/>
</dbReference>
<comment type="caution">
    <text evidence="7">The sequence shown here is derived from an EMBL/GenBank/DDBJ whole genome shotgun (WGS) entry which is preliminary data.</text>
</comment>
<evidence type="ECO:0000256" key="2">
    <source>
        <dbReference type="ARBA" id="ARBA00022475"/>
    </source>
</evidence>
<feature type="transmembrane region" description="Helical" evidence="6">
    <location>
        <begin position="127"/>
        <end position="149"/>
    </location>
</feature>
<feature type="transmembrane region" description="Helical" evidence="6">
    <location>
        <begin position="343"/>
        <end position="364"/>
    </location>
</feature>
<organism evidence="7 8">
    <name type="scientific">Candidatus Gottesmanbacteria bacterium RBG_16_38_7b</name>
    <dbReference type="NCBI Taxonomy" id="1798372"/>
    <lineage>
        <taxon>Bacteria</taxon>
        <taxon>Candidatus Gottesmaniibacteriota</taxon>
    </lineage>
</organism>
<dbReference type="AlphaFoldDB" id="A0A1F5YLB4"/>
<evidence type="ECO:0000256" key="4">
    <source>
        <dbReference type="ARBA" id="ARBA00022989"/>
    </source>
</evidence>
<sequence length="427" mass="47685">MKSKIRLLKTLFFSPTARNTYTVFLGNVLSAFFSFLFTVILVRNLTFADFGYFSALLSLMILTSELSDIGIGHSLSSFLPPLEDRQEKLKSFLKAAFATQIVISLLVSLLIIILSKKLSLILFHSPNFNNLVILTAVGIFCAILVNFINYSLSARHKFLTVSFLTAFGGLLRLILLLIILVITAITLDNSVLTQTLSLAILLLVTLLFINFDFLNYKTKVADVKKLLRFAYLLGIARMFTSIAYRLDVLMLVSIKNATEAGIYSTASRVISIYPLLSGSFLTVIAPKIAVITDLYELKKYLRKIIFATLGLISTILFMIMMARPFMIILFGEKTDPAVPVFRLLLLSMIFFVGSVPAVSVAIYYFKKPFILTVNSVIQLAIVVLGNLIFIPIYGRLGPAISLILAFGLTSVSTTLMIFYYWQKKKII</sequence>
<feature type="transmembrane region" description="Helical" evidence="6">
    <location>
        <begin position="191"/>
        <end position="214"/>
    </location>
</feature>
<keyword evidence="3 6" id="KW-0812">Transmembrane</keyword>
<feature type="transmembrane region" description="Helical" evidence="6">
    <location>
        <begin position="161"/>
        <end position="185"/>
    </location>
</feature>
<dbReference type="Pfam" id="PF01943">
    <property type="entry name" value="Polysacc_synt"/>
    <property type="match status" value="1"/>
</dbReference>
<feature type="transmembrane region" description="Helical" evidence="6">
    <location>
        <begin position="304"/>
        <end position="331"/>
    </location>
</feature>
<feature type="transmembrane region" description="Helical" evidence="6">
    <location>
        <begin position="92"/>
        <end position="115"/>
    </location>
</feature>
<feature type="transmembrane region" description="Helical" evidence="6">
    <location>
        <begin position="272"/>
        <end position="292"/>
    </location>
</feature>
<dbReference type="Proteomes" id="UP000177396">
    <property type="component" value="Unassembled WGS sequence"/>
</dbReference>
<evidence type="ECO:0000256" key="5">
    <source>
        <dbReference type="ARBA" id="ARBA00023136"/>
    </source>
</evidence>
<evidence type="ECO:0008006" key="9">
    <source>
        <dbReference type="Google" id="ProtNLM"/>
    </source>
</evidence>
<evidence type="ECO:0000256" key="1">
    <source>
        <dbReference type="ARBA" id="ARBA00004651"/>
    </source>
</evidence>
<dbReference type="PANTHER" id="PTHR30250">
    <property type="entry name" value="PST FAMILY PREDICTED COLANIC ACID TRANSPORTER"/>
    <property type="match status" value="1"/>
</dbReference>
<feature type="transmembrane region" description="Helical" evidence="6">
    <location>
        <begin position="50"/>
        <end position="71"/>
    </location>
</feature>
<dbReference type="InterPro" id="IPR050833">
    <property type="entry name" value="Poly_Biosynth_Transport"/>
</dbReference>